<feature type="non-terminal residue" evidence="2">
    <location>
        <position position="171"/>
    </location>
</feature>
<dbReference type="EMBL" id="BTRK01000001">
    <property type="protein sequence ID" value="GMR33647.1"/>
    <property type="molecule type" value="Genomic_DNA"/>
</dbReference>
<feature type="non-terminal residue" evidence="2">
    <location>
        <position position="1"/>
    </location>
</feature>
<comment type="caution">
    <text evidence="2">The sequence shown here is derived from an EMBL/GenBank/DDBJ whole genome shotgun (WGS) entry which is preliminary data.</text>
</comment>
<name>A0AAN5C8C1_9BILA</name>
<evidence type="ECO:0000256" key="1">
    <source>
        <dbReference type="SAM" id="MobiDB-lite"/>
    </source>
</evidence>
<accession>A0AAN5C8C1</accession>
<feature type="compositionally biased region" description="Low complexity" evidence="1">
    <location>
        <begin position="82"/>
        <end position="94"/>
    </location>
</feature>
<dbReference type="AlphaFoldDB" id="A0AAN5C8C1"/>
<proteinExistence type="predicted"/>
<dbReference type="Proteomes" id="UP001328107">
    <property type="component" value="Unassembled WGS sequence"/>
</dbReference>
<sequence length="171" mass="18723">ASSRSIDSRRPLPILRMSTSLRPVTDATYKVTRESLAAFIHEMNVLKFIDADSTLTAERPHGIDRLNLADLEDPPVEVVDSRPTTTLTPPLRQPDSASNQEATRTPGRSSKLPPPSPRSVLSLGEKPAMEDRSPRTPRSAFEVQPGFSLASPVMTKFPQTLSPRLVLGSIE</sequence>
<evidence type="ECO:0000313" key="3">
    <source>
        <dbReference type="Proteomes" id="UP001328107"/>
    </source>
</evidence>
<feature type="region of interest" description="Disordered" evidence="1">
    <location>
        <begin position="65"/>
        <end position="144"/>
    </location>
</feature>
<protein>
    <submittedName>
        <fullName evidence="2">Uncharacterized protein</fullName>
    </submittedName>
</protein>
<evidence type="ECO:0000313" key="2">
    <source>
        <dbReference type="EMBL" id="GMR33647.1"/>
    </source>
</evidence>
<organism evidence="2 3">
    <name type="scientific">Pristionchus mayeri</name>
    <dbReference type="NCBI Taxonomy" id="1317129"/>
    <lineage>
        <taxon>Eukaryota</taxon>
        <taxon>Metazoa</taxon>
        <taxon>Ecdysozoa</taxon>
        <taxon>Nematoda</taxon>
        <taxon>Chromadorea</taxon>
        <taxon>Rhabditida</taxon>
        <taxon>Rhabditina</taxon>
        <taxon>Diplogasteromorpha</taxon>
        <taxon>Diplogasteroidea</taxon>
        <taxon>Neodiplogasteridae</taxon>
        <taxon>Pristionchus</taxon>
    </lineage>
</organism>
<reference evidence="3" key="1">
    <citation type="submission" date="2022-10" db="EMBL/GenBank/DDBJ databases">
        <title>Genome assembly of Pristionchus species.</title>
        <authorList>
            <person name="Yoshida K."/>
            <person name="Sommer R.J."/>
        </authorList>
    </citation>
    <scope>NUCLEOTIDE SEQUENCE [LARGE SCALE GENOMIC DNA]</scope>
    <source>
        <strain evidence="3">RS5460</strain>
    </source>
</reference>
<gene>
    <name evidence="2" type="ORF">PMAYCL1PPCAC_03842</name>
</gene>
<keyword evidence="3" id="KW-1185">Reference proteome</keyword>